<dbReference type="InterPro" id="IPR013022">
    <property type="entry name" value="Xyl_isomerase-like_TIM-brl"/>
</dbReference>
<sequence length="358" mass="39860">MAIKRAICTMSLGRCFAGHSLAHKLDMARQYGFTGIELFYEDLVDLTRDMPGGDTEANQLSAATSIRRLCADRALDIICLQPFMHYEGLLDRELHGRRLQEMRFWVQLAHALGTDLVCLPSSFLAAAELTDDMDMIAEDFRELADLGLASTPVIRFTYEALCWGTRVDTWEASWDIVQRVARPNFGICLDTFNIAGRIYADPAAASGRTPDCDAAVVKSLSRLVSTVERSKVFLVQLADAERLARPLDEAHPFHVAGQPPRMSWSRNARLFYGETAQGAYLPVKSVLDAIVHGLGYEGWMSFEVFNRRLADEDKDVPEKMARRAAVAWEKMARDVHIETAAGTSGATAADHERTQAML</sequence>
<evidence type="ECO:0000313" key="3">
    <source>
        <dbReference type="Proteomes" id="UP000078340"/>
    </source>
</evidence>
<feature type="domain" description="Xylose isomerase-like TIM barrel" evidence="1">
    <location>
        <begin position="26"/>
        <end position="320"/>
    </location>
</feature>
<dbReference type="GeneID" id="28892417"/>
<dbReference type="SUPFAM" id="SSF51658">
    <property type="entry name" value="Xylose isomerase-like"/>
    <property type="match status" value="1"/>
</dbReference>
<dbReference type="Pfam" id="PF01261">
    <property type="entry name" value="AP_endonuc_2"/>
    <property type="match status" value="1"/>
</dbReference>
<dbReference type="OMA" id="HPFYNAE"/>
<evidence type="ECO:0000259" key="1">
    <source>
        <dbReference type="Pfam" id="PF01261"/>
    </source>
</evidence>
<dbReference type="KEGG" id="plj:28892417"/>
<accession>A0A179GKU7</accession>
<proteinExistence type="predicted"/>
<dbReference type="Proteomes" id="UP000078340">
    <property type="component" value="Unassembled WGS sequence"/>
</dbReference>
<gene>
    <name evidence="2" type="ORF">VFPFJ_10300</name>
</gene>
<dbReference type="PANTHER" id="PTHR12110">
    <property type="entry name" value="HYDROXYPYRUVATE ISOMERASE"/>
    <property type="match status" value="1"/>
</dbReference>
<dbReference type="PANTHER" id="PTHR12110:SF21">
    <property type="entry name" value="XYLOSE ISOMERASE-LIKE TIM BARREL DOMAIN-CONTAINING PROTEIN"/>
    <property type="match status" value="1"/>
</dbReference>
<dbReference type="AlphaFoldDB" id="A0A179GKU7"/>
<protein>
    <submittedName>
        <fullName evidence="2">3-dehydroshikimate dehydratase</fullName>
    </submittedName>
</protein>
<reference evidence="2 3" key="1">
    <citation type="submission" date="2016-02" db="EMBL/GenBank/DDBJ databases">
        <title>Biosynthesis of antibiotic leucinostatins and their inhibition on Phytophthora in bio-control Purpureocillium lilacinum.</title>
        <authorList>
            <person name="Wang G."/>
            <person name="Liu Z."/>
            <person name="Lin R."/>
            <person name="Li E."/>
            <person name="Mao Z."/>
            <person name="Ling J."/>
            <person name="Yin W."/>
            <person name="Xie B."/>
        </authorList>
    </citation>
    <scope>NUCLEOTIDE SEQUENCE [LARGE SCALE GENOMIC DNA]</scope>
    <source>
        <strain evidence="2">PLFJ-1</strain>
    </source>
</reference>
<dbReference type="STRING" id="33203.A0A179GKU7"/>
<name>A0A179GKU7_PURLI</name>
<evidence type="ECO:0000313" key="2">
    <source>
        <dbReference type="EMBL" id="OAQ77933.1"/>
    </source>
</evidence>
<organism evidence="2 3">
    <name type="scientific">Purpureocillium lilacinum</name>
    <name type="common">Paecilomyces lilacinus</name>
    <dbReference type="NCBI Taxonomy" id="33203"/>
    <lineage>
        <taxon>Eukaryota</taxon>
        <taxon>Fungi</taxon>
        <taxon>Dikarya</taxon>
        <taxon>Ascomycota</taxon>
        <taxon>Pezizomycotina</taxon>
        <taxon>Sordariomycetes</taxon>
        <taxon>Hypocreomycetidae</taxon>
        <taxon>Hypocreales</taxon>
        <taxon>Ophiocordycipitaceae</taxon>
        <taxon>Purpureocillium</taxon>
    </lineage>
</organism>
<comment type="caution">
    <text evidence="2">The sequence shown here is derived from an EMBL/GenBank/DDBJ whole genome shotgun (WGS) entry which is preliminary data.</text>
</comment>
<dbReference type="EMBL" id="LSBI01000012">
    <property type="protein sequence ID" value="OAQ77933.1"/>
    <property type="molecule type" value="Genomic_DNA"/>
</dbReference>
<dbReference type="InterPro" id="IPR036237">
    <property type="entry name" value="Xyl_isomerase-like_sf"/>
</dbReference>
<dbReference type="Gene3D" id="3.20.20.150">
    <property type="entry name" value="Divalent-metal-dependent TIM barrel enzymes"/>
    <property type="match status" value="1"/>
</dbReference>
<dbReference type="InterPro" id="IPR050312">
    <property type="entry name" value="IolE/XylAMocC-like"/>
</dbReference>